<dbReference type="HOGENOM" id="CLU_958622_0_0_9"/>
<evidence type="ECO:0008006" key="3">
    <source>
        <dbReference type="Google" id="ProtNLM"/>
    </source>
</evidence>
<proteinExistence type="predicted"/>
<dbReference type="SUPFAM" id="SSF88946">
    <property type="entry name" value="Sigma2 domain of RNA polymerase sigma factors"/>
    <property type="match status" value="1"/>
</dbReference>
<protein>
    <recommendedName>
        <fullName evidence="3">Sigma-70 family RNA polymerase sigma factor</fullName>
    </recommendedName>
</protein>
<dbReference type="Gene3D" id="1.10.1740.10">
    <property type="match status" value="1"/>
</dbReference>
<organism evidence="1 2">
    <name type="scientific">Evansella cellulosilytica (strain ATCC 21833 / DSM 2522 / FERM P-1141 / JCM 9156 / N-4)</name>
    <name type="common">Bacillus cellulosilyticus</name>
    <dbReference type="NCBI Taxonomy" id="649639"/>
    <lineage>
        <taxon>Bacteria</taxon>
        <taxon>Bacillati</taxon>
        <taxon>Bacillota</taxon>
        <taxon>Bacilli</taxon>
        <taxon>Bacillales</taxon>
        <taxon>Bacillaceae</taxon>
        <taxon>Evansella</taxon>
    </lineage>
</organism>
<dbReference type="InterPro" id="IPR013325">
    <property type="entry name" value="RNA_pol_sigma_r2"/>
</dbReference>
<dbReference type="Proteomes" id="UP000001401">
    <property type="component" value="Chromosome"/>
</dbReference>
<dbReference type="AlphaFoldDB" id="E6TVH7"/>
<dbReference type="GO" id="GO:0003700">
    <property type="term" value="F:DNA-binding transcription factor activity"/>
    <property type="evidence" value="ECO:0007669"/>
    <property type="project" value="InterPro"/>
</dbReference>
<keyword evidence="2" id="KW-1185">Reference proteome</keyword>
<dbReference type="OrthoDB" id="2968477at2"/>
<gene>
    <name evidence="1" type="ordered locus">Bcell_2739</name>
</gene>
<dbReference type="RefSeq" id="WP_013489327.1">
    <property type="nucleotide sequence ID" value="NC_014829.1"/>
</dbReference>
<dbReference type="KEGG" id="bco:Bcell_2739"/>
<dbReference type="eggNOG" id="ENOG5030ECF">
    <property type="taxonomic scope" value="Bacteria"/>
</dbReference>
<dbReference type="EMBL" id="CP002394">
    <property type="protein sequence ID" value="ADU30994.1"/>
    <property type="molecule type" value="Genomic_DNA"/>
</dbReference>
<sequence length="290" mass="34232">MLTDEEKHDLVLRYQYIVYDIAYHYRFLDRDIEDIRGWGYVGLVNAINDFEKCSDIDLKVMAYPRIKREILKQYSKRPSEKEISIQKEVFTGKNGSSKTLEEYLTDEHQSYYNESDIYSMLEQALITEEELLKKVTLDYLLREKDIASLSSIYEIPKQKVTRYCRRGKTIIKQFLINNGIIRYQAREMNENKIKEKKQRSLKNINNSDYGKIKYLRKYFPYLNFDDIASLIGTSSFCVSEIIDYPTATYLRATLDGTIKDQALEYCKKKYPNRIPGDVTVFKVSMSNNIT</sequence>
<name>E6TVH7_EVAC2</name>
<evidence type="ECO:0000313" key="2">
    <source>
        <dbReference type="Proteomes" id="UP000001401"/>
    </source>
</evidence>
<dbReference type="GO" id="GO:0006352">
    <property type="term" value="P:DNA-templated transcription initiation"/>
    <property type="evidence" value="ECO:0007669"/>
    <property type="project" value="InterPro"/>
</dbReference>
<reference evidence="1" key="1">
    <citation type="submission" date="2010-12" db="EMBL/GenBank/DDBJ databases">
        <title>Complete sequence of Bacillus cellulosilyticus DSM 2522.</title>
        <authorList>
            <consortium name="US DOE Joint Genome Institute"/>
            <person name="Lucas S."/>
            <person name="Copeland A."/>
            <person name="Lapidus A."/>
            <person name="Cheng J.-F."/>
            <person name="Bruce D."/>
            <person name="Goodwin L."/>
            <person name="Pitluck S."/>
            <person name="Chertkov O."/>
            <person name="Detter J.C."/>
            <person name="Han C."/>
            <person name="Tapia R."/>
            <person name="Land M."/>
            <person name="Hauser L."/>
            <person name="Jeffries C."/>
            <person name="Kyrpides N."/>
            <person name="Ivanova N."/>
            <person name="Mikhailova N."/>
            <person name="Brumm P."/>
            <person name="Mead D."/>
            <person name="Woyke T."/>
        </authorList>
    </citation>
    <scope>NUCLEOTIDE SEQUENCE [LARGE SCALE GENOMIC DNA]</scope>
    <source>
        <strain evidence="1">DSM 2522</strain>
    </source>
</reference>
<dbReference type="STRING" id="649639.Bcell_2739"/>
<evidence type="ECO:0000313" key="1">
    <source>
        <dbReference type="EMBL" id="ADU30994.1"/>
    </source>
</evidence>
<accession>E6TVH7</accession>